<sequence length="168" mass="19011">MHSRFHHCSCSESAVLFIQRRIKRPTINADSNCKISISRFRCNSFDVFWFTNVARVQTKSVNTCFHCSQRHLVLMVNIGDDRNRRTRNNLRKTFCCILVITCAPNNVAACCCQCVDLLQRAFDIGGLRSGHGLHRDGSTTTDRNFAHHDLLSIATLEHVLQSVSSATN</sequence>
<protein>
    <submittedName>
        <fullName evidence="1">Unannotated protein</fullName>
    </submittedName>
</protein>
<dbReference type="EMBL" id="CAEZXA010000060">
    <property type="protein sequence ID" value="CAB4675660.1"/>
    <property type="molecule type" value="Genomic_DNA"/>
</dbReference>
<evidence type="ECO:0000313" key="1">
    <source>
        <dbReference type="EMBL" id="CAB4675660.1"/>
    </source>
</evidence>
<name>A0A6J6MN29_9ZZZZ</name>
<accession>A0A6J6MN29</accession>
<dbReference type="AlphaFoldDB" id="A0A6J6MN29"/>
<reference evidence="1" key="1">
    <citation type="submission" date="2020-05" db="EMBL/GenBank/DDBJ databases">
        <authorList>
            <person name="Chiriac C."/>
            <person name="Salcher M."/>
            <person name="Ghai R."/>
            <person name="Kavagutti S V."/>
        </authorList>
    </citation>
    <scope>NUCLEOTIDE SEQUENCE</scope>
</reference>
<gene>
    <name evidence="1" type="ORF">UFOPK2334_00816</name>
</gene>
<proteinExistence type="predicted"/>
<organism evidence="1">
    <name type="scientific">freshwater metagenome</name>
    <dbReference type="NCBI Taxonomy" id="449393"/>
    <lineage>
        <taxon>unclassified sequences</taxon>
        <taxon>metagenomes</taxon>
        <taxon>ecological metagenomes</taxon>
    </lineage>
</organism>